<gene>
    <name evidence="2" type="ORF">DERYTH_LOCUS18196</name>
</gene>
<keyword evidence="3" id="KW-1185">Reference proteome</keyword>
<accession>A0A9N9NVX8</accession>
<evidence type="ECO:0000313" key="3">
    <source>
        <dbReference type="Proteomes" id="UP000789405"/>
    </source>
</evidence>
<evidence type="ECO:0000313" key="2">
    <source>
        <dbReference type="EMBL" id="CAG8765451.1"/>
    </source>
</evidence>
<protein>
    <submittedName>
        <fullName evidence="2">18624_t:CDS:1</fullName>
    </submittedName>
</protein>
<dbReference type="EMBL" id="CAJVPY010018117">
    <property type="protein sequence ID" value="CAG8765451.1"/>
    <property type="molecule type" value="Genomic_DNA"/>
</dbReference>
<organism evidence="2 3">
    <name type="scientific">Dentiscutata erythropus</name>
    <dbReference type="NCBI Taxonomy" id="1348616"/>
    <lineage>
        <taxon>Eukaryota</taxon>
        <taxon>Fungi</taxon>
        <taxon>Fungi incertae sedis</taxon>
        <taxon>Mucoromycota</taxon>
        <taxon>Glomeromycotina</taxon>
        <taxon>Glomeromycetes</taxon>
        <taxon>Diversisporales</taxon>
        <taxon>Gigasporaceae</taxon>
        <taxon>Dentiscutata</taxon>
    </lineage>
</organism>
<proteinExistence type="predicted"/>
<feature type="region of interest" description="Disordered" evidence="1">
    <location>
        <begin position="26"/>
        <end position="47"/>
    </location>
</feature>
<name>A0A9N9NVX8_9GLOM</name>
<dbReference type="AlphaFoldDB" id="A0A9N9NVX8"/>
<sequence>MSGILSTITGALGRLFENLLPSWGDPMPPELPKPSKPPVPEEDEEGESDYVTALAYQNIDTRYRAFWPIGPGEFRTFSHISMDPISYNLEYGIYCANIEGQPVDHKCTKTFCYNPTGYYTHYDLQLAKNLGLHIELSSKSPNALIFGQDQLRSGHNTFY</sequence>
<feature type="compositionally biased region" description="Pro residues" evidence="1">
    <location>
        <begin position="26"/>
        <end position="38"/>
    </location>
</feature>
<dbReference type="OrthoDB" id="2418629at2759"/>
<dbReference type="Proteomes" id="UP000789405">
    <property type="component" value="Unassembled WGS sequence"/>
</dbReference>
<reference evidence="2" key="1">
    <citation type="submission" date="2021-06" db="EMBL/GenBank/DDBJ databases">
        <authorList>
            <person name="Kallberg Y."/>
            <person name="Tangrot J."/>
            <person name="Rosling A."/>
        </authorList>
    </citation>
    <scope>NUCLEOTIDE SEQUENCE</scope>
    <source>
        <strain evidence="2">MA453B</strain>
    </source>
</reference>
<evidence type="ECO:0000256" key="1">
    <source>
        <dbReference type="SAM" id="MobiDB-lite"/>
    </source>
</evidence>
<comment type="caution">
    <text evidence="2">The sequence shown here is derived from an EMBL/GenBank/DDBJ whole genome shotgun (WGS) entry which is preliminary data.</text>
</comment>